<feature type="region of interest" description="Disordered" evidence="1">
    <location>
        <begin position="12"/>
        <end position="52"/>
    </location>
</feature>
<organism evidence="2 3">
    <name type="scientific">Paxillus rubicundulus Ve08.2h10</name>
    <dbReference type="NCBI Taxonomy" id="930991"/>
    <lineage>
        <taxon>Eukaryota</taxon>
        <taxon>Fungi</taxon>
        <taxon>Dikarya</taxon>
        <taxon>Basidiomycota</taxon>
        <taxon>Agaricomycotina</taxon>
        <taxon>Agaricomycetes</taxon>
        <taxon>Agaricomycetidae</taxon>
        <taxon>Boletales</taxon>
        <taxon>Paxilineae</taxon>
        <taxon>Paxillaceae</taxon>
        <taxon>Paxillus</taxon>
    </lineage>
</organism>
<gene>
    <name evidence="2" type="ORF">PAXRUDRAFT_240987</name>
</gene>
<name>A0A0D0DGC4_9AGAM</name>
<dbReference type="HOGENOM" id="CLU_2062225_0_0_1"/>
<feature type="compositionally biased region" description="Polar residues" evidence="1">
    <location>
        <begin position="15"/>
        <end position="49"/>
    </location>
</feature>
<feature type="region of interest" description="Disordered" evidence="1">
    <location>
        <begin position="73"/>
        <end position="119"/>
    </location>
</feature>
<sequence length="119" mass="12795">MGDSLTPCAFFPGTSYPNPQGCSPFSTKRKIPSSSPIERQSISESNRNNWCGGDPLASSDTCMFRSAFVVQRPAAAQTEGADRARTHTHKSIRTQRSDGGEEDQEGPHGKGLISGSESY</sequence>
<dbReference type="Proteomes" id="UP000054538">
    <property type="component" value="Unassembled WGS sequence"/>
</dbReference>
<evidence type="ECO:0000313" key="2">
    <source>
        <dbReference type="EMBL" id="KIK80314.1"/>
    </source>
</evidence>
<evidence type="ECO:0000313" key="3">
    <source>
        <dbReference type="Proteomes" id="UP000054538"/>
    </source>
</evidence>
<accession>A0A0D0DGC4</accession>
<evidence type="ECO:0000256" key="1">
    <source>
        <dbReference type="SAM" id="MobiDB-lite"/>
    </source>
</evidence>
<dbReference type="EMBL" id="KN826048">
    <property type="protein sequence ID" value="KIK80314.1"/>
    <property type="molecule type" value="Genomic_DNA"/>
</dbReference>
<reference evidence="3" key="2">
    <citation type="submission" date="2015-01" db="EMBL/GenBank/DDBJ databases">
        <title>Evolutionary Origins and Diversification of the Mycorrhizal Mutualists.</title>
        <authorList>
            <consortium name="DOE Joint Genome Institute"/>
            <consortium name="Mycorrhizal Genomics Consortium"/>
            <person name="Kohler A."/>
            <person name="Kuo A."/>
            <person name="Nagy L.G."/>
            <person name="Floudas D."/>
            <person name="Copeland A."/>
            <person name="Barry K.W."/>
            <person name="Cichocki N."/>
            <person name="Veneault-Fourrey C."/>
            <person name="LaButti K."/>
            <person name="Lindquist E.A."/>
            <person name="Lipzen A."/>
            <person name="Lundell T."/>
            <person name="Morin E."/>
            <person name="Murat C."/>
            <person name="Riley R."/>
            <person name="Ohm R."/>
            <person name="Sun H."/>
            <person name="Tunlid A."/>
            <person name="Henrissat B."/>
            <person name="Grigoriev I.V."/>
            <person name="Hibbett D.S."/>
            <person name="Martin F."/>
        </authorList>
    </citation>
    <scope>NUCLEOTIDE SEQUENCE [LARGE SCALE GENOMIC DNA]</scope>
    <source>
        <strain evidence="3">Ve08.2h10</strain>
    </source>
</reference>
<dbReference type="AlphaFoldDB" id="A0A0D0DGC4"/>
<keyword evidence="3" id="KW-1185">Reference proteome</keyword>
<reference evidence="2 3" key="1">
    <citation type="submission" date="2014-04" db="EMBL/GenBank/DDBJ databases">
        <authorList>
            <consortium name="DOE Joint Genome Institute"/>
            <person name="Kuo A."/>
            <person name="Kohler A."/>
            <person name="Jargeat P."/>
            <person name="Nagy L.G."/>
            <person name="Floudas D."/>
            <person name="Copeland A."/>
            <person name="Barry K.W."/>
            <person name="Cichocki N."/>
            <person name="Veneault-Fourrey C."/>
            <person name="LaButti K."/>
            <person name="Lindquist E.A."/>
            <person name="Lipzen A."/>
            <person name="Lundell T."/>
            <person name="Morin E."/>
            <person name="Murat C."/>
            <person name="Sun H."/>
            <person name="Tunlid A."/>
            <person name="Henrissat B."/>
            <person name="Grigoriev I.V."/>
            <person name="Hibbett D.S."/>
            <person name="Martin F."/>
            <person name="Nordberg H.P."/>
            <person name="Cantor M.N."/>
            <person name="Hua S.X."/>
        </authorList>
    </citation>
    <scope>NUCLEOTIDE SEQUENCE [LARGE SCALE GENOMIC DNA]</scope>
    <source>
        <strain evidence="2 3">Ve08.2h10</strain>
    </source>
</reference>
<dbReference type="InParanoid" id="A0A0D0DGC4"/>
<protein>
    <submittedName>
        <fullName evidence="2">Uncharacterized protein</fullName>
    </submittedName>
</protein>
<proteinExistence type="predicted"/>